<dbReference type="Proteomes" id="UP000637628">
    <property type="component" value="Unassembled WGS sequence"/>
</dbReference>
<protein>
    <submittedName>
        <fullName evidence="2">Uncharacterized protein</fullName>
    </submittedName>
</protein>
<dbReference type="EMBL" id="BOML01000038">
    <property type="protein sequence ID" value="GIE03600.1"/>
    <property type="molecule type" value="Genomic_DNA"/>
</dbReference>
<sequence length="58" mass="6695">MTFEPLRDTPPAAEVIKVPDINVLLYTDRTREADVTARAHPRHRGDDNRAPRSRDQEQ</sequence>
<name>A0ABQ3Z188_9ACTN</name>
<feature type="region of interest" description="Disordered" evidence="1">
    <location>
        <begin position="28"/>
        <end position="58"/>
    </location>
</feature>
<feature type="compositionally biased region" description="Basic and acidic residues" evidence="1">
    <location>
        <begin position="28"/>
        <end position="37"/>
    </location>
</feature>
<comment type="caution">
    <text evidence="2">The sequence shown here is derived from an EMBL/GenBank/DDBJ whole genome shotgun (WGS) entry which is preliminary data.</text>
</comment>
<reference evidence="2 3" key="1">
    <citation type="submission" date="2021-01" db="EMBL/GenBank/DDBJ databases">
        <title>Whole genome shotgun sequence of Actinoplanes durhamensis NBRC 14914.</title>
        <authorList>
            <person name="Komaki H."/>
            <person name="Tamura T."/>
        </authorList>
    </citation>
    <scope>NUCLEOTIDE SEQUENCE [LARGE SCALE GENOMIC DNA]</scope>
    <source>
        <strain evidence="2 3">NBRC 14914</strain>
    </source>
</reference>
<accession>A0ABQ3Z188</accession>
<proteinExistence type="predicted"/>
<evidence type="ECO:0000256" key="1">
    <source>
        <dbReference type="SAM" id="MobiDB-lite"/>
    </source>
</evidence>
<evidence type="ECO:0000313" key="2">
    <source>
        <dbReference type="EMBL" id="GIE03600.1"/>
    </source>
</evidence>
<evidence type="ECO:0000313" key="3">
    <source>
        <dbReference type="Proteomes" id="UP000637628"/>
    </source>
</evidence>
<gene>
    <name evidence="2" type="ORF">Adu01nite_49500</name>
</gene>
<organism evidence="2 3">
    <name type="scientific">Paractinoplanes durhamensis</name>
    <dbReference type="NCBI Taxonomy" id="113563"/>
    <lineage>
        <taxon>Bacteria</taxon>
        <taxon>Bacillati</taxon>
        <taxon>Actinomycetota</taxon>
        <taxon>Actinomycetes</taxon>
        <taxon>Micromonosporales</taxon>
        <taxon>Micromonosporaceae</taxon>
        <taxon>Paractinoplanes</taxon>
    </lineage>
</organism>
<keyword evidence="3" id="KW-1185">Reference proteome</keyword>
<feature type="compositionally biased region" description="Basic and acidic residues" evidence="1">
    <location>
        <begin position="44"/>
        <end position="58"/>
    </location>
</feature>